<dbReference type="PANTHER" id="PTHR21636">
    <property type="entry name" value="PROTEIN DOK-7"/>
    <property type="match status" value="1"/>
</dbReference>
<feature type="compositionally biased region" description="Low complexity" evidence="1">
    <location>
        <begin position="780"/>
        <end position="814"/>
    </location>
</feature>
<feature type="compositionally biased region" description="Polar residues" evidence="1">
    <location>
        <begin position="737"/>
        <end position="746"/>
    </location>
</feature>
<feature type="domain" description="IRS-type PTB" evidence="2">
    <location>
        <begin position="110"/>
        <end position="215"/>
    </location>
</feature>
<organism evidence="3 4">
    <name type="scientific">Aplysia californica</name>
    <name type="common">California sea hare</name>
    <dbReference type="NCBI Taxonomy" id="6500"/>
    <lineage>
        <taxon>Eukaryota</taxon>
        <taxon>Metazoa</taxon>
        <taxon>Spiralia</taxon>
        <taxon>Lophotrochozoa</taxon>
        <taxon>Mollusca</taxon>
        <taxon>Gastropoda</taxon>
        <taxon>Heterobranchia</taxon>
        <taxon>Euthyneura</taxon>
        <taxon>Tectipleura</taxon>
        <taxon>Aplysiida</taxon>
        <taxon>Aplysioidea</taxon>
        <taxon>Aplysiidae</taxon>
        <taxon>Aplysia</taxon>
    </lineage>
</organism>
<protein>
    <submittedName>
        <fullName evidence="4">Serine/arginine repetitive matrix protein 1</fullName>
    </submittedName>
</protein>
<dbReference type="InterPro" id="IPR011993">
    <property type="entry name" value="PH-like_dom_sf"/>
</dbReference>
<dbReference type="Proteomes" id="UP000694888">
    <property type="component" value="Unplaced"/>
</dbReference>
<sequence length="965" mass="105440">MADTAKVVEGKIKFREGKKWKSRWCVLKKPSPVADRLQVSLFKDVVEVLRQDAKPKSVFALEGFLGLDAGFRHDREAHVMAIICQKNVHLMAFEIRENMIQFEIKIRQSLGEEHQFPVRVVKSPSNSRLPKDNLRLFIHDSRFCLLAFSPPKVFLSWNVEDLRRFGARDGKFCYEGGTRCGKGSGVFALESEQAEDIADIINLASTGKMSNCHRKFKNRRRLSTSSSEGVIDQINCTKLTIPISFVLGEASPSGVSSDNAQFPPPTPSSPWLQCHQSFSTVDTSMGVSECTSPAKSVLRPRSGTEYVVISRKTVPSVRSRPRSIASPTRRQVFSFDLSPSEVVSHTRLSHHRRSSPHSPPTHSVHSLSHGSRSPSRTPQPSPSQSSTADTTQSNMSLHGGDMWEREPFRCALLRRGVSLDRPAPASPSPASSPCPVLSHSSISSAHSKETHKKSTLGSPLMEENVFFPIDLSFSASSPPSSCSPSPLPSRQTPSVHEVYPTYVNQEFIMSLVNSSTNGNSRTVSSSSSQSSATPLRAGMQSLMSLFSRESSRHSPSESNSLGRSKRSRSRHSESDANRPEKHSLSLSSNKSSHSSTLPLTTQYPRPKSGEKAEKPLSPLSLPPEDYLSNYQCKVHQKEYDKFAHSSIISRRRAQTKNNSSNHSQSRSGDNIACGLSNDGSVVAASLLVTPIKSSGYKNIDSFNFAAAMASSQHLSGTGVGVAVDTESHSLPVEVGSQERSLASTERSLSKHRALNMDSSPGAEPRGVSPVSSTAHPQPPLLGRRLPSSPMSSSPPLSPNLTLSDTSDSPPSYYAPSPPSTPPPPPLPARKPVLPLPSPAPPSTPSEPELGSDYSDTEAELNYIEVDMTKSPQERRPQPCPIAYTRRSKRVKTKREEELRYAVIDLRATQALQQTRQEHVHARDSGVRKPSISLSRINSAPASSKRKPLSLVPRERKLSSGSVDSC</sequence>
<feature type="region of interest" description="Disordered" evidence="1">
    <location>
        <begin position="914"/>
        <end position="965"/>
    </location>
</feature>
<dbReference type="GeneID" id="101863989"/>
<gene>
    <name evidence="4" type="primary">LOC101863989</name>
</gene>
<evidence type="ECO:0000256" key="1">
    <source>
        <dbReference type="SAM" id="MobiDB-lite"/>
    </source>
</evidence>
<feature type="region of interest" description="Disordered" evidence="1">
    <location>
        <begin position="421"/>
        <end position="457"/>
    </location>
</feature>
<feature type="compositionally biased region" description="Low complexity" evidence="1">
    <location>
        <begin position="584"/>
        <end position="595"/>
    </location>
</feature>
<name>A0ABM0JS66_APLCA</name>
<feature type="compositionally biased region" description="Basic and acidic residues" evidence="1">
    <location>
        <begin position="915"/>
        <end position="926"/>
    </location>
</feature>
<dbReference type="PANTHER" id="PTHR21636:SF2">
    <property type="entry name" value="PROTEIN DOK-7"/>
    <property type="match status" value="1"/>
</dbReference>
<evidence type="ECO:0000259" key="2">
    <source>
        <dbReference type="PROSITE" id="PS51064"/>
    </source>
</evidence>
<feature type="compositionally biased region" description="Basic and acidic residues" evidence="1">
    <location>
        <begin position="570"/>
        <end position="583"/>
    </location>
</feature>
<dbReference type="Pfam" id="PF02174">
    <property type="entry name" value="IRS"/>
    <property type="match status" value="1"/>
</dbReference>
<feature type="compositionally biased region" description="Low complexity" evidence="1">
    <location>
        <begin position="360"/>
        <end position="387"/>
    </location>
</feature>
<reference evidence="4" key="1">
    <citation type="submission" date="2025-08" db="UniProtKB">
        <authorList>
            <consortium name="RefSeq"/>
        </authorList>
    </citation>
    <scope>IDENTIFICATION</scope>
</reference>
<accession>A0ABM0JS66</accession>
<evidence type="ECO:0000313" key="4">
    <source>
        <dbReference type="RefSeq" id="XP_005100299.1"/>
    </source>
</evidence>
<dbReference type="PROSITE" id="PS51064">
    <property type="entry name" value="IRS_PTB"/>
    <property type="match status" value="1"/>
</dbReference>
<feature type="compositionally biased region" description="Pro residues" evidence="1">
    <location>
        <begin position="815"/>
        <end position="844"/>
    </location>
</feature>
<dbReference type="SMART" id="SM01244">
    <property type="entry name" value="IRS"/>
    <property type="match status" value="1"/>
</dbReference>
<dbReference type="RefSeq" id="XP_005100299.1">
    <property type="nucleotide sequence ID" value="XM_005100242.3"/>
</dbReference>
<dbReference type="InterPro" id="IPR002404">
    <property type="entry name" value="IRS_PTB"/>
</dbReference>
<feature type="compositionally biased region" description="Polar residues" evidence="1">
    <location>
        <begin position="655"/>
        <end position="668"/>
    </location>
</feature>
<dbReference type="Gene3D" id="2.30.29.30">
    <property type="entry name" value="Pleckstrin-homology domain (PH domain)/Phosphotyrosine-binding domain (PTB)"/>
    <property type="match status" value="2"/>
</dbReference>
<keyword evidence="3" id="KW-1185">Reference proteome</keyword>
<feature type="compositionally biased region" description="Low complexity" evidence="1">
    <location>
        <begin position="433"/>
        <end position="445"/>
    </location>
</feature>
<evidence type="ECO:0000313" key="3">
    <source>
        <dbReference type="Proteomes" id="UP000694888"/>
    </source>
</evidence>
<feature type="compositionally biased region" description="Polar residues" evidence="1">
    <location>
        <begin position="931"/>
        <end position="941"/>
    </location>
</feature>
<proteinExistence type="predicted"/>
<feature type="region of interest" description="Disordered" evidence="1">
    <location>
        <begin position="515"/>
        <end position="534"/>
    </location>
</feature>
<feature type="region of interest" description="Disordered" evidence="1">
    <location>
        <begin position="730"/>
        <end position="890"/>
    </location>
</feature>
<feature type="compositionally biased region" description="Low complexity" evidence="1">
    <location>
        <begin position="515"/>
        <end position="533"/>
    </location>
</feature>
<dbReference type="InterPro" id="IPR037746">
    <property type="entry name" value="Dok-7"/>
</dbReference>
<dbReference type="SUPFAM" id="SSF50729">
    <property type="entry name" value="PH domain-like"/>
    <property type="match status" value="2"/>
</dbReference>
<feature type="region of interest" description="Disordered" evidence="1">
    <location>
        <begin position="344"/>
        <end position="401"/>
    </location>
</feature>
<feature type="region of interest" description="Disordered" evidence="1">
    <location>
        <begin position="650"/>
        <end position="671"/>
    </location>
</feature>
<feature type="region of interest" description="Disordered" evidence="1">
    <location>
        <begin position="546"/>
        <end position="622"/>
    </location>
</feature>